<dbReference type="GO" id="GO:0042803">
    <property type="term" value="F:protein homodimerization activity"/>
    <property type="evidence" value="ECO:0007669"/>
    <property type="project" value="UniProtKB-ARBA"/>
</dbReference>
<dbReference type="InterPro" id="IPR015421">
    <property type="entry name" value="PyrdxlP-dep_Trfase_major"/>
</dbReference>
<evidence type="ECO:0000256" key="4">
    <source>
        <dbReference type="ARBA" id="ARBA00011738"/>
    </source>
</evidence>
<dbReference type="Gene3D" id="3.90.1150.10">
    <property type="entry name" value="Aspartate Aminotransferase, domain 1"/>
    <property type="match status" value="1"/>
</dbReference>
<comment type="catalytic activity">
    <reaction evidence="11">
        <text>(6R)-5,10-methylene-5,6,7,8-tetrahydrofolate + glycine + H2O = (6S)-5,6,7,8-tetrahydrofolate + L-serine</text>
        <dbReference type="Rhea" id="RHEA:15481"/>
        <dbReference type="ChEBI" id="CHEBI:15377"/>
        <dbReference type="ChEBI" id="CHEBI:15636"/>
        <dbReference type="ChEBI" id="CHEBI:33384"/>
        <dbReference type="ChEBI" id="CHEBI:57305"/>
        <dbReference type="ChEBI" id="CHEBI:57453"/>
        <dbReference type="EC" id="2.1.2.1"/>
    </reaction>
</comment>
<dbReference type="PIRSF" id="PIRSF000412">
    <property type="entry name" value="SHMT"/>
    <property type="match status" value="1"/>
</dbReference>
<proteinExistence type="inferred from homology"/>
<dbReference type="SUPFAM" id="SSF53383">
    <property type="entry name" value="PLP-dependent transferases"/>
    <property type="match status" value="1"/>
</dbReference>
<comment type="pathway">
    <text evidence="11">Amino-acid biosynthesis; glycine biosynthesis; glycine from L-serine: step 1/1.</text>
</comment>
<dbReference type="Proteomes" id="UP000286716">
    <property type="component" value="Unassembled WGS sequence"/>
</dbReference>
<comment type="caution">
    <text evidence="14">The sequence shown here is derived from an EMBL/GenBank/DDBJ whole genome shotgun (WGS) entry which is preliminary data.</text>
</comment>
<comment type="subunit">
    <text evidence="4 11">Homodimer.</text>
</comment>
<dbReference type="InterPro" id="IPR049943">
    <property type="entry name" value="Ser_HO-MeTrfase-like"/>
</dbReference>
<feature type="binding site" evidence="11">
    <location>
        <position position="122"/>
    </location>
    <ligand>
        <name>(6S)-5,6,7,8-tetrahydrofolate</name>
        <dbReference type="ChEBI" id="CHEBI:57453"/>
    </ligand>
</feature>
<evidence type="ECO:0000256" key="12">
    <source>
        <dbReference type="PIRSR" id="PIRSR000412-50"/>
    </source>
</evidence>
<gene>
    <name evidence="11" type="primary">glyA</name>
    <name evidence="14" type="ORF">DMA12_18515</name>
</gene>
<dbReference type="OrthoDB" id="9803846at2"/>
<evidence type="ECO:0000313" key="14">
    <source>
        <dbReference type="EMBL" id="RSM43660.1"/>
    </source>
</evidence>
<evidence type="ECO:0000256" key="6">
    <source>
        <dbReference type="ARBA" id="ARBA00022563"/>
    </source>
</evidence>
<feature type="site" description="Plays an important role in substrate specificity" evidence="11">
    <location>
        <position position="230"/>
    </location>
</feature>
<dbReference type="Gene3D" id="3.40.640.10">
    <property type="entry name" value="Type I PLP-dependent aspartate aminotransferase-like (Major domain)"/>
    <property type="match status" value="1"/>
</dbReference>
<evidence type="ECO:0000313" key="15">
    <source>
        <dbReference type="Proteomes" id="UP000286716"/>
    </source>
</evidence>
<comment type="cofactor">
    <cofactor evidence="1 11 12">
        <name>pyridoxal 5'-phosphate</name>
        <dbReference type="ChEBI" id="CHEBI:597326"/>
    </cofactor>
</comment>
<keyword evidence="5 11" id="KW-0963">Cytoplasm</keyword>
<comment type="pathway">
    <text evidence="11">One-carbon metabolism; tetrahydrofolate interconversion.</text>
</comment>
<dbReference type="GO" id="GO:0035999">
    <property type="term" value="P:tetrahydrofolate interconversion"/>
    <property type="evidence" value="ECO:0007669"/>
    <property type="project" value="UniProtKB-UniRule"/>
</dbReference>
<feature type="domain" description="Serine hydroxymethyltransferase-like" evidence="13">
    <location>
        <begin position="9"/>
        <end position="386"/>
    </location>
</feature>
<feature type="modified residue" description="N6-(pyridoxal phosphate)lysine" evidence="11 12">
    <location>
        <position position="231"/>
    </location>
</feature>
<dbReference type="InterPro" id="IPR039429">
    <property type="entry name" value="SHMT-like_dom"/>
</dbReference>
<dbReference type="NCBIfam" id="NF000586">
    <property type="entry name" value="PRK00011.1"/>
    <property type="match status" value="1"/>
</dbReference>
<dbReference type="GO" id="GO:0008168">
    <property type="term" value="F:methyltransferase activity"/>
    <property type="evidence" value="ECO:0007669"/>
    <property type="project" value="UniProtKB-KW"/>
</dbReference>
<evidence type="ECO:0000259" key="13">
    <source>
        <dbReference type="Pfam" id="PF00464"/>
    </source>
</evidence>
<dbReference type="GO" id="GO:0005829">
    <property type="term" value="C:cytosol"/>
    <property type="evidence" value="ECO:0007669"/>
    <property type="project" value="TreeGrafter"/>
</dbReference>
<organism evidence="14 15">
    <name type="scientific">Amycolatopsis balhimycina DSM 5908</name>
    <dbReference type="NCBI Taxonomy" id="1081091"/>
    <lineage>
        <taxon>Bacteria</taxon>
        <taxon>Bacillati</taxon>
        <taxon>Actinomycetota</taxon>
        <taxon>Actinomycetes</taxon>
        <taxon>Pseudonocardiales</taxon>
        <taxon>Pseudonocardiaceae</taxon>
        <taxon>Amycolatopsis</taxon>
    </lineage>
</organism>
<dbReference type="InterPro" id="IPR001085">
    <property type="entry name" value="Ser_HO-MeTrfase"/>
</dbReference>
<keyword evidence="9" id="KW-0045">Antibiotic biosynthesis</keyword>
<dbReference type="CDD" id="cd00378">
    <property type="entry name" value="SHMT"/>
    <property type="match status" value="1"/>
</dbReference>
<dbReference type="PANTHER" id="PTHR11680">
    <property type="entry name" value="SERINE HYDROXYMETHYLTRANSFERASE"/>
    <property type="match status" value="1"/>
</dbReference>
<dbReference type="UniPathway" id="UPA00193"/>
<keyword evidence="7 11" id="KW-0808">Transferase</keyword>
<name>A0A428WKV7_AMYBA</name>
<evidence type="ECO:0000256" key="9">
    <source>
        <dbReference type="ARBA" id="ARBA00023194"/>
    </source>
</evidence>
<dbReference type="GO" id="GO:0017000">
    <property type="term" value="P:antibiotic biosynthetic process"/>
    <property type="evidence" value="ECO:0007669"/>
    <property type="project" value="UniProtKB-KW"/>
</dbReference>
<dbReference type="PROSITE" id="PS00096">
    <property type="entry name" value="SHMT"/>
    <property type="match status" value="1"/>
</dbReference>
<dbReference type="UniPathway" id="UPA00288">
    <property type="reaction ID" value="UER01023"/>
</dbReference>
<evidence type="ECO:0000256" key="7">
    <source>
        <dbReference type="ARBA" id="ARBA00022679"/>
    </source>
</evidence>
<keyword evidence="14" id="KW-0489">Methyltransferase</keyword>
<dbReference type="AlphaFoldDB" id="A0A428WKV7"/>
<evidence type="ECO:0000256" key="11">
    <source>
        <dbReference type="HAMAP-Rule" id="MF_00051"/>
    </source>
</evidence>
<sequence>MDPVLNRSLADYDPAVAEAIGAELHRQQSTLEMIASENFAPLSVLQAQGSVLTNKYAEGYPGRRYYGGCEHVDVLEQLAIDRVKALFGAEFANVQPHSGAQANAAAMAALIKPGDKILGLSLAHGGHLTHGMRINFSGLLYDVAAYEVSEKDYRVDLAEVERLAKEHRPKLVIAGWSAYPRQLDFARFREIADEAGAYLMVDMAHFAGLVATGLHPSPVPHAHVTTTTTHKTLGGPRGGVVLTNDAALAKKVNSAVFPGQQGGPLEHVIAAKAVAFKMAGEPEFAERQQRTLRGAKIIAERLMDGGIDVLTGGTDVHLVLVDLRHSELDGKQAEDRLHEAGITVNRNAVPFDPRPPMVTSGLRIGTPALATRGFGDAEFREAADVIAEALKPGFDAGKLRARVTALAEAFPLYPLLGEAR</sequence>
<dbReference type="InterPro" id="IPR015424">
    <property type="entry name" value="PyrdxlP-dep_Trfase"/>
</dbReference>
<evidence type="ECO:0000256" key="1">
    <source>
        <dbReference type="ARBA" id="ARBA00001933"/>
    </source>
</evidence>
<keyword evidence="11" id="KW-0028">Amino-acid biosynthesis</keyword>
<accession>A0A428WKV7</accession>
<keyword evidence="15" id="KW-1185">Reference proteome</keyword>
<comment type="similarity">
    <text evidence="3 11">Belongs to the SHMT family.</text>
</comment>
<comment type="subcellular location">
    <subcellularLocation>
        <location evidence="2 11">Cytoplasm</location>
    </subcellularLocation>
</comment>
<dbReference type="FunFam" id="3.40.640.10:FF:000001">
    <property type="entry name" value="Serine hydroxymethyltransferase"/>
    <property type="match status" value="1"/>
</dbReference>
<comment type="caution">
    <text evidence="11">Lacks conserved residue(s) required for the propagation of feature annotation.</text>
</comment>
<evidence type="ECO:0000256" key="8">
    <source>
        <dbReference type="ARBA" id="ARBA00022898"/>
    </source>
</evidence>
<comment type="function">
    <text evidence="10">Catalyzes the reversible interconversion of serine and glycine with tetrahydrofolate (THF) serving as the one-carbon carrier. This reaction serves as the major source of one-carbon groups required for the biosynthesis of purines, thymidylate, methionine, and other important biomolecules. Also exhibits THF-independent aldolase activity toward beta-hydroxyamino acids, producing glycine and aldehydes, via a retro-aldol mechanism. Thus, is able to catalyze the cleavage of L-allo-threonine.</text>
</comment>
<evidence type="ECO:0000256" key="3">
    <source>
        <dbReference type="ARBA" id="ARBA00006376"/>
    </source>
</evidence>
<keyword evidence="6 11" id="KW-0554">One-carbon metabolism</keyword>
<dbReference type="GO" id="GO:0004372">
    <property type="term" value="F:glycine hydroxymethyltransferase activity"/>
    <property type="evidence" value="ECO:0007669"/>
    <property type="project" value="UniProtKB-UniRule"/>
</dbReference>
<evidence type="ECO:0000256" key="10">
    <source>
        <dbReference type="ARBA" id="ARBA00054606"/>
    </source>
</evidence>
<dbReference type="EC" id="2.1.2.1" evidence="11"/>
<dbReference type="EMBL" id="QHHU01000024">
    <property type="protein sequence ID" value="RSM43660.1"/>
    <property type="molecule type" value="Genomic_DNA"/>
</dbReference>
<dbReference type="InterPro" id="IPR019798">
    <property type="entry name" value="Ser_HO-MeTrfase_PLP_BS"/>
</dbReference>
<dbReference type="GO" id="GO:0019264">
    <property type="term" value="P:glycine biosynthetic process from serine"/>
    <property type="evidence" value="ECO:0007669"/>
    <property type="project" value="UniProtKB-UniRule"/>
</dbReference>
<dbReference type="Pfam" id="PF00464">
    <property type="entry name" value="SHMT"/>
    <property type="match status" value="1"/>
</dbReference>
<dbReference type="PANTHER" id="PTHR11680:SF35">
    <property type="entry name" value="SERINE HYDROXYMETHYLTRANSFERASE 1"/>
    <property type="match status" value="1"/>
</dbReference>
<evidence type="ECO:0000256" key="5">
    <source>
        <dbReference type="ARBA" id="ARBA00022490"/>
    </source>
</evidence>
<protein>
    <recommendedName>
        <fullName evidence="11">Serine hydroxymethyltransferase</fullName>
        <shortName evidence="11">SHMT</shortName>
        <shortName evidence="11">Serine methylase</shortName>
        <ecNumber evidence="11">2.1.2.1</ecNumber>
    </recommendedName>
</protein>
<evidence type="ECO:0000256" key="2">
    <source>
        <dbReference type="ARBA" id="ARBA00004496"/>
    </source>
</evidence>
<dbReference type="GO" id="GO:0030170">
    <property type="term" value="F:pyridoxal phosphate binding"/>
    <property type="evidence" value="ECO:0007669"/>
    <property type="project" value="UniProtKB-UniRule"/>
</dbReference>
<keyword evidence="8 11" id="KW-0663">Pyridoxal phosphate</keyword>
<reference evidence="14 15" key="1">
    <citation type="submission" date="2018-05" db="EMBL/GenBank/DDBJ databases">
        <title>Evolution of GPA BGCs.</title>
        <authorList>
            <person name="Waglechner N."/>
            <person name="Wright G.D."/>
        </authorList>
    </citation>
    <scope>NUCLEOTIDE SEQUENCE [LARGE SCALE GENOMIC DNA]</scope>
    <source>
        <strain evidence="14 15">DSM 5908</strain>
    </source>
</reference>
<dbReference type="HAMAP" id="MF_00051">
    <property type="entry name" value="SHMT"/>
    <property type="match status" value="1"/>
</dbReference>
<feature type="binding site" evidence="11">
    <location>
        <begin position="126"/>
        <end position="128"/>
    </location>
    <ligand>
        <name>(6S)-5,6,7,8-tetrahydrofolate</name>
        <dbReference type="ChEBI" id="CHEBI:57453"/>
    </ligand>
</feature>
<dbReference type="InterPro" id="IPR015422">
    <property type="entry name" value="PyrdxlP-dep_Trfase_small"/>
</dbReference>
<dbReference type="GO" id="GO:0032259">
    <property type="term" value="P:methylation"/>
    <property type="evidence" value="ECO:0007669"/>
    <property type="project" value="UniProtKB-KW"/>
</dbReference>